<evidence type="ECO:0000313" key="2">
    <source>
        <dbReference type="EMBL" id="NML44955.1"/>
    </source>
</evidence>
<feature type="signal peptide" evidence="1">
    <location>
        <begin position="1"/>
        <end position="26"/>
    </location>
</feature>
<evidence type="ECO:0000256" key="1">
    <source>
        <dbReference type="SAM" id="SignalP"/>
    </source>
</evidence>
<comment type="caution">
    <text evidence="2">The sequence shown here is derived from an EMBL/GenBank/DDBJ whole genome shotgun (WGS) entry which is preliminary data.</text>
</comment>
<feature type="chain" id="PRO_5032512486" evidence="1">
    <location>
        <begin position="27"/>
        <end position="204"/>
    </location>
</feature>
<proteinExistence type="predicted"/>
<reference evidence="2 3" key="1">
    <citation type="submission" date="2020-04" db="EMBL/GenBank/DDBJ databases">
        <title>Ramlibacter sp. G-1-2-2 isolated from soil.</title>
        <authorList>
            <person name="Dahal R.H."/>
        </authorList>
    </citation>
    <scope>NUCLEOTIDE SEQUENCE [LARGE SCALE GENOMIC DNA]</scope>
    <source>
        <strain evidence="2 3">G-1-2-2</strain>
    </source>
</reference>
<dbReference type="Proteomes" id="UP000541185">
    <property type="component" value="Unassembled WGS sequence"/>
</dbReference>
<protein>
    <submittedName>
        <fullName evidence="2">L,D-transpeptidase</fullName>
    </submittedName>
</protein>
<organism evidence="2 3">
    <name type="scientific">Ramlibacter agri</name>
    <dbReference type="NCBI Taxonomy" id="2728837"/>
    <lineage>
        <taxon>Bacteria</taxon>
        <taxon>Pseudomonadati</taxon>
        <taxon>Pseudomonadota</taxon>
        <taxon>Betaproteobacteria</taxon>
        <taxon>Burkholderiales</taxon>
        <taxon>Comamonadaceae</taxon>
        <taxon>Ramlibacter</taxon>
    </lineage>
</organism>
<keyword evidence="1" id="KW-0732">Signal</keyword>
<name>A0A848H2A6_9BURK</name>
<gene>
    <name evidence="2" type="ORF">HHL11_14445</name>
</gene>
<dbReference type="EMBL" id="JABBFX010000001">
    <property type="protein sequence ID" value="NML44955.1"/>
    <property type="molecule type" value="Genomic_DNA"/>
</dbReference>
<dbReference type="RefSeq" id="WP_169419051.1">
    <property type="nucleotide sequence ID" value="NZ_JABBFX010000001.1"/>
</dbReference>
<dbReference type="AlphaFoldDB" id="A0A848H2A6"/>
<sequence>MRTGSRWLRLAAVGTALVCAAAAAGAREVSAEAQRVIAWVKRSDDNRGRPFAVVDKLHARLYVFGANGRLVGETSALLGQAVGDDIAPEVGAHAQTGHVPVAERTTPAGRFEAAPGRNDKGEPIVWVDYESAFAIHRVRPGRTWKMRADRLASANPADKRVSWGCVVVPVDFYERVVHPVLGKARSVVYVLPETRPLASLLPAA</sequence>
<accession>A0A848H2A6</accession>
<keyword evidence="3" id="KW-1185">Reference proteome</keyword>
<evidence type="ECO:0000313" key="3">
    <source>
        <dbReference type="Proteomes" id="UP000541185"/>
    </source>
</evidence>